<sequence>MVNIKPPFYDGYWYCYSNSTAMLLGSIGENISSKLIEPLTGVGLGAMFHERSGLPFFSGAAGDPDKGITKALEILGFKFMEKNKEEGEAPFDELAEVLKESPAVIGPLNMSFLDYNPDRPKSEGVDHFILVYKIEGDKVFVNDPAGFAHVYISKEKLAKAWKADGIKYKRGHYRYWAKPERISTPTDEEIYQKAMEWFKELYGMADEDEKKDGTLINGRAIKHLVNLVEEDELKNYQIGFLNGFALPLGVKRALDYSLFFKGKNNILSELKLKQADLFGEAQSSLMYQSKNDLIENLNRLAEVEDQIRENF</sequence>
<proteinExistence type="predicted"/>
<comment type="caution">
    <text evidence="1">The sequence shown here is derived from an EMBL/GenBank/DDBJ whole genome shotgun (WGS) entry which is preliminary data.</text>
</comment>
<organism evidence="1 2">
    <name type="scientific">Candidatus Woesebacteria bacterium GW2011_GWA1_38_8</name>
    <dbReference type="NCBI Taxonomy" id="1618547"/>
    <lineage>
        <taxon>Bacteria</taxon>
        <taxon>Candidatus Woeseibacteriota</taxon>
    </lineage>
</organism>
<dbReference type="EMBL" id="LBVJ01000047">
    <property type="protein sequence ID" value="KKQ82541.1"/>
    <property type="molecule type" value="Genomic_DNA"/>
</dbReference>
<dbReference type="Gene3D" id="3.90.70.10">
    <property type="entry name" value="Cysteine proteinases"/>
    <property type="match status" value="1"/>
</dbReference>
<accession>A0A0G0NZM0</accession>
<protein>
    <submittedName>
        <fullName evidence="1">Uncharacterized protein</fullName>
    </submittedName>
</protein>
<name>A0A0G0NZM0_9BACT</name>
<reference evidence="1 2" key="1">
    <citation type="journal article" date="2015" name="Nature">
        <title>rRNA introns, odd ribosomes, and small enigmatic genomes across a large radiation of phyla.</title>
        <authorList>
            <person name="Brown C.T."/>
            <person name="Hug L.A."/>
            <person name="Thomas B.C."/>
            <person name="Sharon I."/>
            <person name="Castelle C.J."/>
            <person name="Singh A."/>
            <person name="Wilkins M.J."/>
            <person name="Williams K.H."/>
            <person name="Banfield J.F."/>
        </authorList>
    </citation>
    <scope>NUCLEOTIDE SEQUENCE [LARGE SCALE GENOMIC DNA]</scope>
</reference>
<gene>
    <name evidence="1" type="ORF">UT06_C0047G0005</name>
</gene>
<dbReference type="Proteomes" id="UP000034710">
    <property type="component" value="Unassembled WGS sequence"/>
</dbReference>
<evidence type="ECO:0000313" key="1">
    <source>
        <dbReference type="EMBL" id="KKQ82541.1"/>
    </source>
</evidence>
<dbReference type="AlphaFoldDB" id="A0A0G0NZM0"/>
<evidence type="ECO:0000313" key="2">
    <source>
        <dbReference type="Proteomes" id="UP000034710"/>
    </source>
</evidence>